<accession>A0A1G9VVG3</accession>
<feature type="domain" description="Lysozyme inhibitor LprI-like N-terminal" evidence="1">
    <location>
        <begin position="65"/>
        <end position="159"/>
    </location>
</feature>
<evidence type="ECO:0000313" key="3">
    <source>
        <dbReference type="Proteomes" id="UP000199759"/>
    </source>
</evidence>
<dbReference type="PROSITE" id="PS51257">
    <property type="entry name" value="PROKAR_LIPOPROTEIN"/>
    <property type="match status" value="1"/>
</dbReference>
<evidence type="ECO:0000259" key="1">
    <source>
        <dbReference type="Pfam" id="PF07007"/>
    </source>
</evidence>
<dbReference type="Proteomes" id="UP000199759">
    <property type="component" value="Unassembled WGS sequence"/>
</dbReference>
<dbReference type="PANTHER" id="PTHR39176:SF1">
    <property type="entry name" value="PERIPLASMIC PROTEIN"/>
    <property type="match status" value="1"/>
</dbReference>
<dbReference type="EMBL" id="FNHG01000021">
    <property type="protein sequence ID" value="SDM76153.1"/>
    <property type="molecule type" value="Genomic_DNA"/>
</dbReference>
<organism evidence="2 3">
    <name type="scientific">Maricaulis salignorans</name>
    <dbReference type="NCBI Taxonomy" id="144026"/>
    <lineage>
        <taxon>Bacteria</taxon>
        <taxon>Pseudomonadati</taxon>
        <taxon>Pseudomonadota</taxon>
        <taxon>Alphaproteobacteria</taxon>
        <taxon>Maricaulales</taxon>
        <taxon>Maricaulaceae</taxon>
        <taxon>Maricaulis</taxon>
    </lineage>
</organism>
<protein>
    <submittedName>
        <fullName evidence="2">Uncharacterized conserved protein YecT, DUF1311 family</fullName>
    </submittedName>
</protein>
<name>A0A1G9VVG3_9PROT</name>
<dbReference type="AlphaFoldDB" id="A0A1G9VVG3"/>
<dbReference type="RefSeq" id="WP_233342502.1">
    <property type="nucleotide sequence ID" value="NZ_FNHG01000021.1"/>
</dbReference>
<dbReference type="STRING" id="144026.SAMN04488568_12116"/>
<keyword evidence="3" id="KW-1185">Reference proteome</keyword>
<gene>
    <name evidence="2" type="ORF">SAMN04488568_12116</name>
</gene>
<evidence type="ECO:0000313" key="2">
    <source>
        <dbReference type="EMBL" id="SDM76153.1"/>
    </source>
</evidence>
<proteinExistence type="predicted"/>
<dbReference type="Gene3D" id="1.20.1270.180">
    <property type="match status" value="1"/>
</dbReference>
<sequence>MRVLMLAASLSIGLSACGDAQKSEEPDVQSMPMLSAINTIEACLGRYPDLAARETECIGQYSNACMRLSRDGETNAGMIRCTVEEYEAWDDRLNTAYGAYMQRLDAPRDAGLREAQRAWMTLRDADCDFSASAYEGGSMQPLVSAGCHRDYAARRTLRLLSWLEGPPY</sequence>
<reference evidence="2 3" key="1">
    <citation type="submission" date="2016-10" db="EMBL/GenBank/DDBJ databases">
        <authorList>
            <person name="de Groot N.N."/>
        </authorList>
    </citation>
    <scope>NUCLEOTIDE SEQUENCE [LARGE SCALE GENOMIC DNA]</scope>
    <source>
        <strain evidence="2 3">DSM 16077</strain>
    </source>
</reference>
<dbReference type="InterPro" id="IPR009739">
    <property type="entry name" value="LprI-like_N"/>
</dbReference>
<dbReference type="Pfam" id="PF07007">
    <property type="entry name" value="LprI"/>
    <property type="match status" value="1"/>
</dbReference>
<dbReference type="PANTHER" id="PTHR39176">
    <property type="entry name" value="PERIPLASMIC PROTEIN-RELATED"/>
    <property type="match status" value="1"/>
</dbReference>